<comment type="caution">
    <text evidence="4">The sequence shown here is derived from an EMBL/GenBank/DDBJ whole genome shotgun (WGS) entry which is preliminary data.</text>
</comment>
<dbReference type="OrthoDB" id="10565567at2759"/>
<feature type="region of interest" description="Disordered" evidence="1">
    <location>
        <begin position="121"/>
        <end position="168"/>
    </location>
</feature>
<evidence type="ECO:0000256" key="3">
    <source>
        <dbReference type="SAM" id="SignalP"/>
    </source>
</evidence>
<evidence type="ECO:0000256" key="2">
    <source>
        <dbReference type="SAM" id="Phobius"/>
    </source>
</evidence>
<feature type="transmembrane region" description="Helical" evidence="2">
    <location>
        <begin position="170"/>
        <end position="192"/>
    </location>
</feature>
<organism evidence="4 5">
    <name type="scientific">Actinomortierella ambigua</name>
    <dbReference type="NCBI Taxonomy" id="1343610"/>
    <lineage>
        <taxon>Eukaryota</taxon>
        <taxon>Fungi</taxon>
        <taxon>Fungi incertae sedis</taxon>
        <taxon>Mucoromycota</taxon>
        <taxon>Mortierellomycotina</taxon>
        <taxon>Mortierellomycetes</taxon>
        <taxon>Mortierellales</taxon>
        <taxon>Mortierellaceae</taxon>
        <taxon>Actinomortierella</taxon>
    </lineage>
</organism>
<accession>A0A9P6QDC1</accession>
<dbReference type="EMBL" id="JAAAJB010000101">
    <property type="protein sequence ID" value="KAG0266116.1"/>
    <property type="molecule type" value="Genomic_DNA"/>
</dbReference>
<proteinExistence type="predicted"/>
<sequence length="193" mass="18684">MRPSSTPKLAITLVALWCIATIAHAMPDEGLRKVGKVGTVPEDPSAAADPSAVEPAAPPPPAIGDPLGPGETGPALDPATPEDEKKNQVLSCITSCGANFQCSNGCITTTYGTAPAPAAQGGTLPAATPPNPAGAAAPASATGQPPQAQPSGNNQTTGAGSARPQNSGGVALETAGGLVGLLAVVMASLLVAL</sequence>
<feature type="compositionally biased region" description="Low complexity" evidence="1">
    <location>
        <begin position="133"/>
        <end position="152"/>
    </location>
</feature>
<feature type="region of interest" description="Disordered" evidence="1">
    <location>
        <begin position="35"/>
        <end position="83"/>
    </location>
</feature>
<feature type="compositionally biased region" description="Low complexity" evidence="1">
    <location>
        <begin position="40"/>
        <end position="55"/>
    </location>
</feature>
<feature type="signal peptide" evidence="3">
    <location>
        <begin position="1"/>
        <end position="25"/>
    </location>
</feature>
<feature type="compositionally biased region" description="Polar residues" evidence="1">
    <location>
        <begin position="153"/>
        <end position="167"/>
    </location>
</feature>
<evidence type="ECO:0000313" key="4">
    <source>
        <dbReference type="EMBL" id="KAG0266116.1"/>
    </source>
</evidence>
<keyword evidence="3" id="KW-0732">Signal</keyword>
<dbReference type="Proteomes" id="UP000807716">
    <property type="component" value="Unassembled WGS sequence"/>
</dbReference>
<evidence type="ECO:0000256" key="1">
    <source>
        <dbReference type="SAM" id="MobiDB-lite"/>
    </source>
</evidence>
<keyword evidence="2" id="KW-0472">Membrane</keyword>
<evidence type="ECO:0000313" key="5">
    <source>
        <dbReference type="Proteomes" id="UP000807716"/>
    </source>
</evidence>
<protein>
    <submittedName>
        <fullName evidence="4">Uncharacterized protein</fullName>
    </submittedName>
</protein>
<keyword evidence="2" id="KW-0812">Transmembrane</keyword>
<reference evidence="4" key="1">
    <citation type="journal article" date="2020" name="Fungal Divers.">
        <title>Resolving the Mortierellaceae phylogeny through synthesis of multi-gene phylogenetics and phylogenomics.</title>
        <authorList>
            <person name="Vandepol N."/>
            <person name="Liber J."/>
            <person name="Desiro A."/>
            <person name="Na H."/>
            <person name="Kennedy M."/>
            <person name="Barry K."/>
            <person name="Grigoriev I.V."/>
            <person name="Miller A.N."/>
            <person name="O'Donnell K."/>
            <person name="Stajich J.E."/>
            <person name="Bonito G."/>
        </authorList>
    </citation>
    <scope>NUCLEOTIDE SEQUENCE</scope>
    <source>
        <strain evidence="4">BC1065</strain>
    </source>
</reference>
<keyword evidence="5" id="KW-1185">Reference proteome</keyword>
<keyword evidence="2" id="KW-1133">Transmembrane helix</keyword>
<gene>
    <name evidence="4" type="ORF">DFQ27_000163</name>
</gene>
<name>A0A9P6QDC1_9FUNG</name>
<dbReference type="AlphaFoldDB" id="A0A9P6QDC1"/>
<feature type="chain" id="PRO_5040341453" evidence="3">
    <location>
        <begin position="26"/>
        <end position="193"/>
    </location>
</feature>